<keyword evidence="2" id="KW-1185">Reference proteome</keyword>
<protein>
    <submittedName>
        <fullName evidence="1">Uncharacterized protein</fullName>
    </submittedName>
</protein>
<dbReference type="AlphaFoldDB" id="A0A8J6BEV5"/>
<evidence type="ECO:0000313" key="1">
    <source>
        <dbReference type="EMBL" id="KAG9395997.1"/>
    </source>
</evidence>
<proteinExistence type="predicted"/>
<evidence type="ECO:0000313" key="2">
    <source>
        <dbReference type="Proteomes" id="UP000717585"/>
    </source>
</evidence>
<sequence>MGQVQHSTGLDRRRTRAKRLIIDAYWLAVLFSHEMAGDCPSLIAEAARREYRLNLPLDSGNTAQLNASRGSIELLIATLLSVPKLRSPGAQVLLDRAISILTDGPELSTTVRSPLDNSPRFHALPRGMLWACLISAGTDNDMDDPKPPHSYSDPDVEPTQARWFLCRRTRDTHASARTKGAAVSSRGARGEPDALLFAGKLFIRGLGQGGSQFGIVRLPRVSRVAVTGSGDRPLFVIISAKGIFGLGDDRCGVLGLGYRDIDMPTRLVFLCPSIAEHEASLPPWHKDRLVSHALFHEGWTLIATPAGMMCAGDHSRIFAQGRSGAGFRRVDLPAGFVPDHMRLIGGVVLLSHGDRQLIAGRNDSGQLGVGHRNELSAFTDPLCHIDDIVFAPGFNLFESGCDRWFAGSVPAPLSFSGLLPDFAESVGDGPASYWLDEGFRREYCTTATRLSLTPHTLRIYCDETQLYYLTADGTTHCLLQLTNIDKRRFISRYSIPIPVVAVAVNQQELDCDLRTRCFRDHTGVWYGVREWITDRGLRVEAPSVESEALMAYVLPYCRVHELRPVGWV</sequence>
<dbReference type="Proteomes" id="UP000717585">
    <property type="component" value="Unassembled WGS sequence"/>
</dbReference>
<reference evidence="1" key="1">
    <citation type="submission" date="2021-05" db="EMBL/GenBank/DDBJ databases">
        <title>A free-living protist that lacks canonical eukaryotic 1 DNA replication and segregation systems.</title>
        <authorList>
            <person name="Salas-Leiva D.E."/>
            <person name="Tromer E.C."/>
            <person name="Curtis B.A."/>
            <person name="Jerlstrom-Hultqvist J."/>
            <person name="Kolisko M."/>
            <person name="Yi Z."/>
            <person name="Salas-Leiva J.S."/>
            <person name="Gallot-Lavallee L."/>
            <person name="Kops G.J.P.L."/>
            <person name="Archibald J.M."/>
            <person name="Simpson A.G.B."/>
            <person name="Roger A.J."/>
        </authorList>
    </citation>
    <scope>NUCLEOTIDE SEQUENCE</scope>
    <source>
        <strain evidence="1">BICM</strain>
    </source>
</reference>
<dbReference type="InterPro" id="IPR009091">
    <property type="entry name" value="RCC1/BLIP-II"/>
</dbReference>
<dbReference type="EMBL" id="JAHDYR010000007">
    <property type="protein sequence ID" value="KAG9395997.1"/>
    <property type="molecule type" value="Genomic_DNA"/>
</dbReference>
<comment type="caution">
    <text evidence="1">The sequence shown here is derived from an EMBL/GenBank/DDBJ whole genome shotgun (WGS) entry which is preliminary data.</text>
</comment>
<dbReference type="SUPFAM" id="SSF50985">
    <property type="entry name" value="RCC1/BLIP-II"/>
    <property type="match status" value="1"/>
</dbReference>
<name>A0A8J6BEV5_9EUKA</name>
<organism evidence="1 2">
    <name type="scientific">Carpediemonas membranifera</name>
    <dbReference type="NCBI Taxonomy" id="201153"/>
    <lineage>
        <taxon>Eukaryota</taxon>
        <taxon>Metamonada</taxon>
        <taxon>Carpediemonas-like organisms</taxon>
        <taxon>Carpediemonas</taxon>
    </lineage>
</organism>
<accession>A0A8J6BEV5</accession>
<gene>
    <name evidence="1" type="ORF">J8273_2346</name>
</gene>